<evidence type="ECO:0000313" key="5">
    <source>
        <dbReference type="Proteomes" id="UP001152607"/>
    </source>
</evidence>
<evidence type="ECO:0000313" key="4">
    <source>
        <dbReference type="EMBL" id="CAI6331715.1"/>
    </source>
</evidence>
<keyword evidence="5" id="KW-1185">Reference proteome</keyword>
<dbReference type="InterPro" id="IPR053178">
    <property type="entry name" value="Osmoadaptation_assoc"/>
</dbReference>
<organism evidence="4 5">
    <name type="scientific">Periconia digitata</name>
    <dbReference type="NCBI Taxonomy" id="1303443"/>
    <lineage>
        <taxon>Eukaryota</taxon>
        <taxon>Fungi</taxon>
        <taxon>Dikarya</taxon>
        <taxon>Ascomycota</taxon>
        <taxon>Pezizomycotina</taxon>
        <taxon>Dothideomycetes</taxon>
        <taxon>Pleosporomycetidae</taxon>
        <taxon>Pleosporales</taxon>
        <taxon>Massarineae</taxon>
        <taxon>Periconiaceae</taxon>
        <taxon>Periconia</taxon>
    </lineage>
</organism>
<dbReference type="EMBL" id="CAOQHR010000003">
    <property type="protein sequence ID" value="CAI6331715.1"/>
    <property type="molecule type" value="Genomic_DNA"/>
</dbReference>
<dbReference type="Gene3D" id="4.10.240.10">
    <property type="entry name" value="Zn(2)-C6 fungal-type DNA-binding domain"/>
    <property type="match status" value="1"/>
</dbReference>
<dbReference type="GO" id="GO:0000981">
    <property type="term" value="F:DNA-binding transcription factor activity, RNA polymerase II-specific"/>
    <property type="evidence" value="ECO:0007669"/>
    <property type="project" value="InterPro"/>
</dbReference>
<dbReference type="InterPro" id="IPR036864">
    <property type="entry name" value="Zn2-C6_fun-type_DNA-bd_sf"/>
</dbReference>
<feature type="region of interest" description="Disordered" evidence="2">
    <location>
        <begin position="138"/>
        <end position="167"/>
    </location>
</feature>
<dbReference type="SUPFAM" id="SSF57701">
    <property type="entry name" value="Zn2/Cys6 DNA-binding domain"/>
    <property type="match status" value="1"/>
</dbReference>
<dbReference type="OrthoDB" id="3525185at2759"/>
<evidence type="ECO:0000256" key="2">
    <source>
        <dbReference type="SAM" id="MobiDB-lite"/>
    </source>
</evidence>
<feature type="compositionally biased region" description="Low complexity" evidence="2">
    <location>
        <begin position="150"/>
        <end position="164"/>
    </location>
</feature>
<evidence type="ECO:0000259" key="3">
    <source>
        <dbReference type="PROSITE" id="PS50048"/>
    </source>
</evidence>
<dbReference type="PROSITE" id="PS00463">
    <property type="entry name" value="ZN2_CY6_FUNGAL_1"/>
    <property type="match status" value="1"/>
</dbReference>
<gene>
    <name evidence="4" type="ORF">PDIGIT_LOCUS4743</name>
</gene>
<dbReference type="PROSITE" id="PS50048">
    <property type="entry name" value="ZN2_CY6_FUNGAL_2"/>
    <property type="match status" value="1"/>
</dbReference>
<feature type="domain" description="Zn(2)-C6 fungal-type" evidence="3">
    <location>
        <begin position="94"/>
        <end position="123"/>
    </location>
</feature>
<proteinExistence type="predicted"/>
<dbReference type="Proteomes" id="UP001152607">
    <property type="component" value="Unassembled WGS sequence"/>
</dbReference>
<reference evidence="4" key="1">
    <citation type="submission" date="2023-01" db="EMBL/GenBank/DDBJ databases">
        <authorList>
            <person name="Van Ghelder C."/>
            <person name="Rancurel C."/>
        </authorList>
    </citation>
    <scope>NUCLEOTIDE SEQUENCE</scope>
    <source>
        <strain evidence="4">CNCM I-4278</strain>
    </source>
</reference>
<keyword evidence="1" id="KW-0539">Nucleus</keyword>
<dbReference type="GO" id="GO:0008270">
    <property type="term" value="F:zinc ion binding"/>
    <property type="evidence" value="ECO:0007669"/>
    <property type="project" value="InterPro"/>
</dbReference>
<protein>
    <recommendedName>
        <fullName evidence="3">Zn(2)-C6 fungal-type domain-containing protein</fullName>
    </recommendedName>
</protein>
<dbReference type="PANTHER" id="PTHR38111">
    <property type="entry name" value="ZN(2)-C6 FUNGAL-TYPE DOMAIN-CONTAINING PROTEIN-RELATED"/>
    <property type="match status" value="1"/>
</dbReference>
<dbReference type="CDD" id="cd00067">
    <property type="entry name" value="GAL4"/>
    <property type="match status" value="1"/>
</dbReference>
<comment type="caution">
    <text evidence="4">The sequence shown here is derived from an EMBL/GenBank/DDBJ whole genome shotgun (WGS) entry which is preliminary data.</text>
</comment>
<accession>A0A9W4U8V2</accession>
<evidence type="ECO:0000256" key="1">
    <source>
        <dbReference type="ARBA" id="ARBA00023242"/>
    </source>
</evidence>
<dbReference type="SMART" id="SM00066">
    <property type="entry name" value="GAL4"/>
    <property type="match status" value="1"/>
</dbReference>
<dbReference type="InterPro" id="IPR001138">
    <property type="entry name" value="Zn2Cys6_DnaBD"/>
</dbReference>
<sequence length="672" mass="74701">MDVEWLRNWSRWHRKGLGRGDRIGSRRWPPLLPPLAAACSIRFSSSFKFPFSPYPPVQTRVRLSVLISTSGVCRTCSIHASVGPVMPKAQRSRACQQCRERRVKCDETPEICQQCRRLGLRCSGPIQGSVIIDMTDRVAKPRQRKKREPSTASASTTTALSLTTVDLQQHHIKPEPAESPIETRADLAVRPLSTSSPHGNNSTSGLVFVPDAAGPPPSSALSVVPQHWKPASSQWSEADADNAIATIRLQYRLTAYYRPSKIIPEALDVAFITHFVQLNHGVRPYSPEIPWITHLPRLRQNAIKPALRLSIRAASMAFYATIHQDAAILVDSYRWYTMSLECQRQSLQRLGVHAIPNEEEILVPIILSLYEVFAGTTTTSIWHHLSAAIRIIAMRGPQNCRGVTFPMFKAMRVSDAHLSMVFNKPSVFSSPEWMTIPFENQIKNAPMILADILLLTPSCIGLCNPRAGNMRSFFASPIPPGTDLGPAEQRTRQLLRSLDDWAIRFPHLLAATGADQTVTIDMQRLAISSPRSPTPEEPHLTLPDSFVALTAATYEANRLILTMLLDKVSADWSQSPTESVRSTTSTSPISPATSSLMDMAFASSKSILEISEYMESKHPVGFDFMRSVFPLVVVACIGPGEERMRTGRRMLERWGKKRGMAGLCAAWLQESI</sequence>
<dbReference type="AlphaFoldDB" id="A0A9W4U8V2"/>
<dbReference type="PANTHER" id="PTHR38111:SF2">
    <property type="entry name" value="FINGER DOMAIN PROTEIN, PUTATIVE (AFU_ORTHOLOGUE AFUA_1G01560)-RELATED"/>
    <property type="match status" value="1"/>
</dbReference>
<name>A0A9W4U8V2_9PLEO</name>
<dbReference type="Pfam" id="PF00172">
    <property type="entry name" value="Zn_clus"/>
    <property type="match status" value="1"/>
</dbReference>